<dbReference type="PIRSF" id="PIRSF003078">
    <property type="entry name" value="GidB"/>
    <property type="match status" value="1"/>
</dbReference>
<evidence type="ECO:0000313" key="8">
    <source>
        <dbReference type="Proteomes" id="UP001497493"/>
    </source>
</evidence>
<comment type="similarity">
    <text evidence="6">Belongs to the methyltransferase superfamily. RNA methyltransferase RsmG family.</text>
</comment>
<dbReference type="CDD" id="cd02440">
    <property type="entry name" value="AdoMet_MTases"/>
    <property type="match status" value="1"/>
</dbReference>
<comment type="function">
    <text evidence="6">Specifically methylates the N7 position of guanine in position 527 of 16S rRNA.</text>
</comment>
<keyword evidence="4 6" id="KW-0808">Transferase</keyword>
<evidence type="ECO:0000256" key="3">
    <source>
        <dbReference type="ARBA" id="ARBA00022603"/>
    </source>
</evidence>
<proteinExistence type="inferred from homology"/>
<evidence type="ECO:0000256" key="4">
    <source>
        <dbReference type="ARBA" id="ARBA00022679"/>
    </source>
</evidence>
<dbReference type="EC" id="2.1.1.170" evidence="6"/>
<gene>
    <name evidence="6 7" type="primary">rsmG</name>
    <name evidence="7" type="ORF">MECH1_V1_1555</name>
</gene>
<dbReference type="PANTHER" id="PTHR31760">
    <property type="entry name" value="S-ADENOSYL-L-METHIONINE-DEPENDENT METHYLTRANSFERASES SUPERFAMILY PROTEIN"/>
    <property type="match status" value="1"/>
</dbReference>
<comment type="subcellular location">
    <subcellularLocation>
        <location evidence="6">Cytoplasm</location>
    </subcellularLocation>
</comment>
<keyword evidence="8" id="KW-1185">Reference proteome</keyword>
<reference evidence="7 8" key="1">
    <citation type="submission" date="2024-04" db="EMBL/GenBank/DDBJ databases">
        <authorList>
            <person name="Cremers G."/>
        </authorList>
    </citation>
    <scope>NUCLEOTIDE SEQUENCE [LARGE SCALE GENOMIC DNA]</scope>
    <source>
        <strain evidence="7">MeCH1-AG</strain>
    </source>
</reference>
<dbReference type="EMBL" id="OZ026884">
    <property type="protein sequence ID" value="CAL1240331.1"/>
    <property type="molecule type" value="Genomic_DNA"/>
</dbReference>
<dbReference type="Pfam" id="PF02527">
    <property type="entry name" value="GidB"/>
    <property type="match status" value="1"/>
</dbReference>
<organism evidence="7 8">
    <name type="scientific">Candidatus Methylocalor cossyra</name>
    <dbReference type="NCBI Taxonomy" id="3108543"/>
    <lineage>
        <taxon>Bacteria</taxon>
        <taxon>Pseudomonadati</taxon>
        <taxon>Pseudomonadota</taxon>
        <taxon>Gammaproteobacteria</taxon>
        <taxon>Methylococcales</taxon>
        <taxon>Methylococcaceae</taxon>
        <taxon>Candidatus Methylocalor</taxon>
    </lineage>
</organism>
<dbReference type="GO" id="GO:0008168">
    <property type="term" value="F:methyltransferase activity"/>
    <property type="evidence" value="ECO:0007669"/>
    <property type="project" value="UniProtKB-KW"/>
</dbReference>
<dbReference type="PANTHER" id="PTHR31760:SF0">
    <property type="entry name" value="S-ADENOSYL-L-METHIONINE-DEPENDENT METHYLTRANSFERASES SUPERFAMILY PROTEIN"/>
    <property type="match status" value="1"/>
</dbReference>
<dbReference type="NCBIfam" id="TIGR00138">
    <property type="entry name" value="rsmG_gidB"/>
    <property type="match status" value="1"/>
</dbReference>
<keyword evidence="3 6" id="KW-0489">Methyltransferase</keyword>
<feature type="binding site" evidence="6">
    <location>
        <position position="79"/>
    </location>
    <ligand>
        <name>S-adenosyl-L-methionine</name>
        <dbReference type="ChEBI" id="CHEBI:59789"/>
    </ligand>
</feature>
<feature type="binding site" evidence="6">
    <location>
        <begin position="130"/>
        <end position="131"/>
    </location>
    <ligand>
        <name>S-adenosyl-L-methionine</name>
        <dbReference type="ChEBI" id="CHEBI:59789"/>
    </ligand>
</feature>
<sequence>MKDFEPLERRLAEGMAALAVPATPDQRERLLAFLKLLGKWNRTYNLTAVRDPREAVELHLLDSLTLWPYLRGERLFDLGTGAGLPGIPLALLAPDKHFVLLDSNAKKTRFVCQAVLELGLKNVDVITARVEQYRPEGGFDVVLARAYGRLDAIVAAVARLVRPKGVILAQKGRLPRDEMEALDDRPVRVYRLAIPGRDAERHLVEITVD</sequence>
<comment type="caution">
    <text evidence="6">Lacks conserved residue(s) required for the propagation of feature annotation.</text>
</comment>
<dbReference type="RefSeq" id="WP_348759817.1">
    <property type="nucleotide sequence ID" value="NZ_OZ026884.1"/>
</dbReference>
<dbReference type="Proteomes" id="UP001497493">
    <property type="component" value="Chromosome"/>
</dbReference>
<protein>
    <recommendedName>
        <fullName evidence="6">Ribosomal RNA small subunit methyltransferase G</fullName>
        <ecNumber evidence="6">2.1.1.170</ecNumber>
    </recommendedName>
    <alternativeName>
        <fullName evidence="6">16S rRNA 7-methylguanosine methyltransferase</fullName>
        <shortName evidence="6">16S rRNA m7G methyltransferase</shortName>
    </alternativeName>
</protein>
<evidence type="ECO:0000256" key="6">
    <source>
        <dbReference type="HAMAP-Rule" id="MF_00074"/>
    </source>
</evidence>
<dbReference type="Gene3D" id="3.40.50.150">
    <property type="entry name" value="Vaccinia Virus protein VP39"/>
    <property type="match status" value="1"/>
</dbReference>
<accession>A0ABM9NI97</accession>
<dbReference type="HAMAP" id="MF_00074">
    <property type="entry name" value="16SrRNA_methyltr_G"/>
    <property type="match status" value="1"/>
</dbReference>
<dbReference type="SUPFAM" id="SSF53335">
    <property type="entry name" value="S-adenosyl-L-methionine-dependent methyltransferases"/>
    <property type="match status" value="1"/>
</dbReference>
<keyword evidence="2 6" id="KW-0698">rRNA processing</keyword>
<dbReference type="GO" id="GO:0032259">
    <property type="term" value="P:methylation"/>
    <property type="evidence" value="ECO:0007669"/>
    <property type="project" value="UniProtKB-KW"/>
</dbReference>
<evidence type="ECO:0000256" key="5">
    <source>
        <dbReference type="ARBA" id="ARBA00022691"/>
    </source>
</evidence>
<name>A0ABM9NI97_9GAMM</name>
<comment type="catalytic activity">
    <reaction evidence="6">
        <text>guanosine(527) in 16S rRNA + S-adenosyl-L-methionine = N(7)-methylguanosine(527) in 16S rRNA + S-adenosyl-L-homocysteine</text>
        <dbReference type="Rhea" id="RHEA:42732"/>
        <dbReference type="Rhea" id="RHEA-COMP:10209"/>
        <dbReference type="Rhea" id="RHEA-COMP:10210"/>
        <dbReference type="ChEBI" id="CHEBI:57856"/>
        <dbReference type="ChEBI" id="CHEBI:59789"/>
        <dbReference type="ChEBI" id="CHEBI:74269"/>
        <dbReference type="ChEBI" id="CHEBI:74480"/>
        <dbReference type="EC" id="2.1.1.170"/>
    </reaction>
</comment>
<dbReference type="InterPro" id="IPR029063">
    <property type="entry name" value="SAM-dependent_MTases_sf"/>
</dbReference>
<keyword evidence="1 6" id="KW-0963">Cytoplasm</keyword>
<keyword evidence="5 6" id="KW-0949">S-adenosyl-L-methionine</keyword>
<dbReference type="InterPro" id="IPR003682">
    <property type="entry name" value="rRNA_ssu_MeTfrase_G"/>
</dbReference>
<feature type="binding site" evidence="6">
    <location>
        <position position="84"/>
    </location>
    <ligand>
        <name>S-adenosyl-L-methionine</name>
        <dbReference type="ChEBI" id="CHEBI:59789"/>
    </ligand>
</feature>
<evidence type="ECO:0000313" key="7">
    <source>
        <dbReference type="EMBL" id="CAL1240331.1"/>
    </source>
</evidence>
<feature type="binding site" evidence="6">
    <location>
        <position position="145"/>
    </location>
    <ligand>
        <name>S-adenosyl-L-methionine</name>
        <dbReference type="ChEBI" id="CHEBI:59789"/>
    </ligand>
</feature>
<evidence type="ECO:0000256" key="2">
    <source>
        <dbReference type="ARBA" id="ARBA00022552"/>
    </source>
</evidence>
<evidence type="ECO:0000256" key="1">
    <source>
        <dbReference type="ARBA" id="ARBA00022490"/>
    </source>
</evidence>